<dbReference type="GO" id="GO:1990904">
    <property type="term" value="C:ribonucleoprotein complex"/>
    <property type="evidence" value="ECO:0007669"/>
    <property type="project" value="UniProtKB-KW"/>
</dbReference>
<evidence type="ECO:0000256" key="1">
    <source>
        <dbReference type="ARBA" id="ARBA00006471"/>
    </source>
</evidence>
<dbReference type="Gene3D" id="3.30.1490.10">
    <property type="match status" value="1"/>
</dbReference>
<evidence type="ECO:0000256" key="3">
    <source>
        <dbReference type="ARBA" id="ARBA00023274"/>
    </source>
</evidence>
<keyword evidence="4" id="KW-0496">Mitochondrion</keyword>
<organism evidence="4">
    <name type="scientific">Laurentiella strenua</name>
    <dbReference type="NCBI Taxonomy" id="114681"/>
    <lineage>
        <taxon>Eukaryota</taxon>
        <taxon>Sar</taxon>
        <taxon>Alveolata</taxon>
        <taxon>Ciliophora</taxon>
        <taxon>Intramacronucleata</taxon>
        <taxon>Spirotrichea</taxon>
        <taxon>Stichotrichia</taxon>
        <taxon>Sporadotrichida</taxon>
        <taxon>Oxytrichidae</taxon>
        <taxon>Stylonychinae</taxon>
        <taxon>Laurentiella</taxon>
    </lineage>
</organism>
<keyword evidence="3" id="KW-0687">Ribonucleoprotein</keyword>
<evidence type="ECO:0000256" key="2">
    <source>
        <dbReference type="ARBA" id="ARBA00022980"/>
    </source>
</evidence>
<dbReference type="AlphaFoldDB" id="A0A2I4PEP7"/>
<evidence type="ECO:0000313" key="4">
    <source>
        <dbReference type="EMBL" id="APW82404.1"/>
    </source>
</evidence>
<accession>A0A2I4PEP7</accession>
<name>A0A2I4PEP7_9SPIT</name>
<comment type="similarity">
    <text evidence="1">Belongs to the universal ribosomal protein uS8 family.</text>
</comment>
<geneLocation type="mitochondrion" evidence="4"/>
<reference evidence="4" key="1">
    <citation type="submission" date="2016-07" db="EMBL/GenBank/DDBJ databases">
        <title>Mitochondrial genome evolution in stichotrich ciliates.</title>
        <authorList>
            <person name="Chen X."/>
            <person name="Landweber L."/>
        </authorList>
    </citation>
    <scope>NUCLEOTIDE SEQUENCE</scope>
</reference>
<dbReference type="GO" id="GO:0005840">
    <property type="term" value="C:ribosome"/>
    <property type="evidence" value="ECO:0007669"/>
    <property type="project" value="UniProtKB-KW"/>
</dbReference>
<dbReference type="EMBL" id="KX529838">
    <property type="protein sequence ID" value="APW82404.1"/>
    <property type="molecule type" value="Genomic_DNA"/>
</dbReference>
<dbReference type="GO" id="GO:0006412">
    <property type="term" value="P:translation"/>
    <property type="evidence" value="ECO:0007669"/>
    <property type="project" value="InterPro"/>
</dbReference>
<protein>
    <submittedName>
        <fullName evidence="4">Rps8</fullName>
    </submittedName>
</protein>
<dbReference type="SUPFAM" id="SSF56047">
    <property type="entry name" value="Ribosomal protein S8"/>
    <property type="match status" value="1"/>
</dbReference>
<sequence>MIYNYNTNYVLNHIKFNTNNKKMVFIIPFTKKSYRLLPLFKKVCFISNFSLIKIKEKLFIRIYPFYFKDLKNYYHFKMFSTPTKTFYISYKSLLLLSYRSASSVYLISTSKGVLTHHEAIKKHLSGFIVGYFFS</sequence>
<proteinExistence type="inferred from homology"/>
<gene>
    <name evidence="4" type="primary">rps8</name>
</gene>
<dbReference type="GO" id="GO:0003735">
    <property type="term" value="F:structural constituent of ribosome"/>
    <property type="evidence" value="ECO:0007669"/>
    <property type="project" value="InterPro"/>
</dbReference>
<keyword evidence="2" id="KW-0689">Ribosomal protein</keyword>
<dbReference type="InterPro" id="IPR035987">
    <property type="entry name" value="Ribosomal_uS8_sf"/>
</dbReference>
<dbReference type="Pfam" id="PF00410">
    <property type="entry name" value="Ribosomal_S8"/>
    <property type="match status" value="1"/>
</dbReference>
<dbReference type="InterPro" id="IPR000630">
    <property type="entry name" value="Ribosomal_uS8"/>
</dbReference>